<evidence type="ECO:0000256" key="1">
    <source>
        <dbReference type="SAM" id="MobiDB-lite"/>
    </source>
</evidence>
<keyword evidence="2" id="KW-0812">Transmembrane</keyword>
<feature type="transmembrane region" description="Helical" evidence="2">
    <location>
        <begin position="110"/>
        <end position="132"/>
    </location>
</feature>
<feature type="region of interest" description="Disordered" evidence="1">
    <location>
        <begin position="247"/>
        <end position="278"/>
    </location>
</feature>
<keyword evidence="2" id="KW-1133">Transmembrane helix</keyword>
<name>A0A7S1FY56_9STRA</name>
<organism evidence="3">
    <name type="scientific">Corethron hystrix</name>
    <dbReference type="NCBI Taxonomy" id="216773"/>
    <lineage>
        <taxon>Eukaryota</taxon>
        <taxon>Sar</taxon>
        <taxon>Stramenopiles</taxon>
        <taxon>Ochrophyta</taxon>
        <taxon>Bacillariophyta</taxon>
        <taxon>Coscinodiscophyceae</taxon>
        <taxon>Corethrophycidae</taxon>
        <taxon>Corethrales</taxon>
        <taxon>Corethraceae</taxon>
        <taxon>Corethron</taxon>
    </lineage>
</organism>
<evidence type="ECO:0008006" key="4">
    <source>
        <dbReference type="Google" id="ProtNLM"/>
    </source>
</evidence>
<proteinExistence type="predicted"/>
<feature type="transmembrane region" description="Helical" evidence="2">
    <location>
        <begin position="152"/>
        <end position="178"/>
    </location>
</feature>
<sequence>MKSMILFATHCMFATTLIVSVVQNDRVANAFTGFTRPTFQVNRSSLKYLYRPVRGTGSCRSACTKVVLSLNNDGSGVDNEIQSSIPPELLETIAAAEAATPGAAGRKVRIIAYVCGALVCLALTALCAAYSATEGSTEAGPKPDFLLATSSIPLVSAGFVGTSVYTLLTGGLGTMAALELQGAERNRLAIWEEIQRRRIEQTQKKKKKKQRAGKKGSNQVKSVKGFKTNQKRKKAIDALSEVMGEDSFSSDPALAGTSVKPNDQLEVPSEKQVSSNPLGAISDKIQDMYRDADSQGYAQAVFLNEKLEKMGLLEPIANSEEVDDDVDSADEVNT</sequence>
<keyword evidence="2" id="KW-0472">Membrane</keyword>
<feature type="region of interest" description="Disordered" evidence="1">
    <location>
        <begin position="201"/>
        <end position="232"/>
    </location>
</feature>
<feature type="region of interest" description="Disordered" evidence="1">
    <location>
        <begin position="315"/>
        <end position="334"/>
    </location>
</feature>
<evidence type="ECO:0000313" key="3">
    <source>
        <dbReference type="EMBL" id="CAD8898168.1"/>
    </source>
</evidence>
<dbReference type="AlphaFoldDB" id="A0A7S1FY56"/>
<gene>
    <name evidence="3" type="ORF">CHYS00102_LOCUS25382</name>
</gene>
<accession>A0A7S1FY56</accession>
<protein>
    <recommendedName>
        <fullName evidence="4">Transmembrane protein</fullName>
    </recommendedName>
</protein>
<dbReference type="EMBL" id="HBFR01034783">
    <property type="protein sequence ID" value="CAD8898168.1"/>
    <property type="molecule type" value="Transcribed_RNA"/>
</dbReference>
<feature type="compositionally biased region" description="Acidic residues" evidence="1">
    <location>
        <begin position="320"/>
        <end position="334"/>
    </location>
</feature>
<evidence type="ECO:0000256" key="2">
    <source>
        <dbReference type="SAM" id="Phobius"/>
    </source>
</evidence>
<reference evidence="3" key="1">
    <citation type="submission" date="2021-01" db="EMBL/GenBank/DDBJ databases">
        <authorList>
            <person name="Corre E."/>
            <person name="Pelletier E."/>
            <person name="Niang G."/>
            <person name="Scheremetjew M."/>
            <person name="Finn R."/>
            <person name="Kale V."/>
            <person name="Holt S."/>
            <person name="Cochrane G."/>
            <person name="Meng A."/>
            <person name="Brown T."/>
            <person name="Cohen L."/>
        </authorList>
    </citation>
    <scope>NUCLEOTIDE SEQUENCE</scope>
    <source>
        <strain evidence="3">308</strain>
    </source>
</reference>
<feature type="compositionally biased region" description="Basic residues" evidence="1">
    <location>
        <begin position="204"/>
        <end position="214"/>
    </location>
</feature>